<name>D3H2P2_ECO44</name>
<evidence type="ECO:0000313" key="1">
    <source>
        <dbReference type="EMBL" id="CBG34135.1"/>
    </source>
</evidence>
<dbReference type="HOGENOM" id="CLU_194448_0_0_6"/>
<dbReference type="Proteomes" id="UP000001407">
    <property type="component" value="Chromosome"/>
</dbReference>
<proteinExistence type="predicted"/>
<evidence type="ECO:0000313" key="2">
    <source>
        <dbReference type="Proteomes" id="UP000001407"/>
    </source>
</evidence>
<dbReference type="KEGG" id="elo:EC042_1315"/>
<accession>D3H2P2</accession>
<dbReference type="RefSeq" id="WP_014639149.1">
    <property type="nucleotide sequence ID" value="NC_017626.1"/>
</dbReference>
<gene>
    <name evidence="1" type="ordered locus">EC042_1315</name>
</gene>
<protein>
    <submittedName>
        <fullName evidence="1">Phage protein</fullName>
    </submittedName>
</protein>
<sequence length="64" mass="7164">MSLKSQGITRKRTAKLVSLYGVVKFSSTVRFRLWQSAKWRGGKYGGVIPSPLRTPGCQVDHTLK</sequence>
<organism evidence="1 2">
    <name type="scientific">Escherichia coli O44:H18 (strain 042 / EAEC)</name>
    <dbReference type="NCBI Taxonomy" id="216592"/>
    <lineage>
        <taxon>Bacteria</taxon>
        <taxon>Pseudomonadati</taxon>
        <taxon>Pseudomonadota</taxon>
        <taxon>Gammaproteobacteria</taxon>
        <taxon>Enterobacterales</taxon>
        <taxon>Enterobacteriaceae</taxon>
        <taxon>Escherichia</taxon>
    </lineage>
</organism>
<dbReference type="EMBL" id="FN554766">
    <property type="protein sequence ID" value="CBG34135.1"/>
    <property type="molecule type" value="Genomic_DNA"/>
</dbReference>
<dbReference type="AlphaFoldDB" id="D3H2P2"/>
<reference evidence="1 2" key="1">
    <citation type="journal article" date="2010" name="PLoS ONE">
        <title>Complete genome sequence and comparative metabolic profiling of the prototypical enteroaggregative Escherichia coli strain 042.</title>
        <authorList>
            <person name="Chaudhuri R.R."/>
            <person name="Sebaihia M."/>
            <person name="Hobman J.L."/>
            <person name="Webber M.A."/>
            <person name="Leyton D.L."/>
            <person name="Goldberg M.D."/>
            <person name="Cunningham A.F."/>
            <person name="Scott-Tucker A."/>
            <person name="Ferguson P.R."/>
            <person name="Thomas C.M."/>
            <person name="Frankel G."/>
            <person name="Tang C.M."/>
            <person name="Dudley E.G."/>
            <person name="Roberts I.S."/>
            <person name="Rasko D.A."/>
            <person name="Pallen M.J."/>
            <person name="Parkhill J."/>
            <person name="Nataro J.P."/>
            <person name="Thomson N.R."/>
            <person name="Henderson I.R."/>
        </authorList>
    </citation>
    <scope>NUCLEOTIDE SEQUENCE [LARGE SCALE GENOMIC DNA]</scope>
    <source>
        <strain evidence="2">042 / EAEC</strain>
    </source>
</reference>